<accession>A0AAD6YBG7</accession>
<keyword evidence="2" id="KW-0472">Membrane</keyword>
<feature type="compositionally biased region" description="Low complexity" evidence="1">
    <location>
        <begin position="330"/>
        <end position="380"/>
    </location>
</feature>
<feature type="transmembrane region" description="Helical" evidence="2">
    <location>
        <begin position="103"/>
        <end position="126"/>
    </location>
</feature>
<feature type="compositionally biased region" description="Basic residues" evidence="1">
    <location>
        <begin position="481"/>
        <end position="491"/>
    </location>
</feature>
<feature type="region of interest" description="Disordered" evidence="1">
    <location>
        <begin position="202"/>
        <end position="223"/>
    </location>
</feature>
<comment type="caution">
    <text evidence="3">The sequence shown here is derived from an EMBL/GenBank/DDBJ whole genome shotgun (WGS) entry which is preliminary data.</text>
</comment>
<reference evidence="3" key="1">
    <citation type="submission" date="2023-03" db="EMBL/GenBank/DDBJ databases">
        <title>Massive genome expansion in bonnet fungi (Mycena s.s.) driven by repeated elements and novel gene families across ecological guilds.</title>
        <authorList>
            <consortium name="Lawrence Berkeley National Laboratory"/>
            <person name="Harder C.B."/>
            <person name="Miyauchi S."/>
            <person name="Viragh M."/>
            <person name="Kuo A."/>
            <person name="Thoen E."/>
            <person name="Andreopoulos B."/>
            <person name="Lu D."/>
            <person name="Skrede I."/>
            <person name="Drula E."/>
            <person name="Henrissat B."/>
            <person name="Morin E."/>
            <person name="Kohler A."/>
            <person name="Barry K."/>
            <person name="LaButti K."/>
            <person name="Morin E."/>
            <person name="Salamov A."/>
            <person name="Lipzen A."/>
            <person name="Mereny Z."/>
            <person name="Hegedus B."/>
            <person name="Baldrian P."/>
            <person name="Stursova M."/>
            <person name="Weitz H."/>
            <person name="Taylor A."/>
            <person name="Grigoriev I.V."/>
            <person name="Nagy L.G."/>
            <person name="Martin F."/>
            <person name="Kauserud H."/>
        </authorList>
    </citation>
    <scope>NUCLEOTIDE SEQUENCE</scope>
    <source>
        <strain evidence="3">9144</strain>
    </source>
</reference>
<evidence type="ECO:0000256" key="1">
    <source>
        <dbReference type="SAM" id="MobiDB-lite"/>
    </source>
</evidence>
<dbReference type="AlphaFoldDB" id="A0AAD6YBG7"/>
<evidence type="ECO:0000256" key="2">
    <source>
        <dbReference type="SAM" id="Phobius"/>
    </source>
</evidence>
<protein>
    <submittedName>
        <fullName evidence="3">Uncharacterized protein</fullName>
    </submittedName>
</protein>
<sequence>MADDSESRRVERNAWRLMTYSPPGIKARDSRLPDVHLRYPRPRKRQGARRFPIYVCLSARRAARTRSTLRAAPPRRRSHRALTALDAARPDTCRFARGFRTHYFFPCTTVLATFAWFLAIIFQAIALDNALSESATDPSACSGSRSSSKHFATSAWSSLLRSPPCACSLWRRRDGLRGAGRGGGALPEPRVARAARARRLPRLRDRPQCPSSHSSALRARLPRPKRRQSLVTLGYDVVGGIARRTPISHWSRHHPGVVRLYIRERQCCLSALAASHRRIYASALTLTLAYHRRLAGVAKSQVNNLLLDTPTFGSSAVSAWLNTRLTPSQSASNTAAGRARSTASRMAPPRPRWTPSSRRPSATRSPASRSSSFSRTTTTSTRMRLADMLALHAPPSSLLCAAGSESRVRRRAITFIVEAPVVRLAHHRLFVPGGLAPDANLIPDGAARQCNDAQPRALGVELQPKERRRGYGSGGLERQQARRRERRRRVAAAKAAGSGGGGWRDRVAGAAAGGGSGGLVTVSRYTSL</sequence>
<proteinExistence type="predicted"/>
<dbReference type="EMBL" id="JARJCW010000036">
    <property type="protein sequence ID" value="KAJ7207434.1"/>
    <property type="molecule type" value="Genomic_DNA"/>
</dbReference>
<keyword evidence="2" id="KW-0812">Transmembrane</keyword>
<keyword evidence="4" id="KW-1185">Reference proteome</keyword>
<gene>
    <name evidence="3" type="ORF">GGX14DRAFT_396267</name>
</gene>
<keyword evidence="2" id="KW-1133">Transmembrane helix</keyword>
<feature type="region of interest" description="Disordered" evidence="1">
    <location>
        <begin position="465"/>
        <end position="505"/>
    </location>
</feature>
<name>A0AAD6YBG7_9AGAR</name>
<evidence type="ECO:0000313" key="3">
    <source>
        <dbReference type="EMBL" id="KAJ7207434.1"/>
    </source>
</evidence>
<organism evidence="3 4">
    <name type="scientific">Mycena pura</name>
    <dbReference type="NCBI Taxonomy" id="153505"/>
    <lineage>
        <taxon>Eukaryota</taxon>
        <taxon>Fungi</taxon>
        <taxon>Dikarya</taxon>
        <taxon>Basidiomycota</taxon>
        <taxon>Agaricomycotina</taxon>
        <taxon>Agaricomycetes</taxon>
        <taxon>Agaricomycetidae</taxon>
        <taxon>Agaricales</taxon>
        <taxon>Marasmiineae</taxon>
        <taxon>Mycenaceae</taxon>
        <taxon>Mycena</taxon>
    </lineage>
</organism>
<feature type="region of interest" description="Disordered" evidence="1">
    <location>
        <begin position="328"/>
        <end position="380"/>
    </location>
</feature>
<dbReference type="Proteomes" id="UP001219525">
    <property type="component" value="Unassembled WGS sequence"/>
</dbReference>
<evidence type="ECO:0000313" key="4">
    <source>
        <dbReference type="Proteomes" id="UP001219525"/>
    </source>
</evidence>